<dbReference type="EC" id="4.2.1.45" evidence="2"/>
<proteinExistence type="predicted"/>
<evidence type="ECO:0000259" key="1">
    <source>
        <dbReference type="Pfam" id="PF16363"/>
    </source>
</evidence>
<dbReference type="SUPFAM" id="SSF51735">
    <property type="entry name" value="NAD(P)-binding Rossmann-fold domains"/>
    <property type="match status" value="1"/>
</dbReference>
<dbReference type="Gene3D" id="3.90.25.10">
    <property type="entry name" value="UDP-galactose 4-epimerase, domain 1"/>
    <property type="match status" value="1"/>
</dbReference>
<dbReference type="Gene3D" id="3.40.50.720">
    <property type="entry name" value="NAD(P)-binding Rossmann-like Domain"/>
    <property type="match status" value="1"/>
</dbReference>
<dbReference type="Pfam" id="PF16363">
    <property type="entry name" value="GDP_Man_Dehyd"/>
    <property type="match status" value="1"/>
</dbReference>
<keyword evidence="2" id="KW-0456">Lyase</keyword>
<dbReference type="EMBL" id="JAQAGZ010000005">
    <property type="protein sequence ID" value="MCZ8512561.1"/>
    <property type="molecule type" value="Genomic_DNA"/>
</dbReference>
<reference evidence="2 3" key="1">
    <citation type="submission" date="2022-12" db="EMBL/GenBank/DDBJ databases">
        <title>Draft genome sequence of Paenibacillus sp. dW9.</title>
        <authorList>
            <person name="Choi E.-W."/>
            <person name="Kim D.-U."/>
        </authorList>
    </citation>
    <scope>NUCLEOTIDE SEQUENCE [LARGE SCALE GENOMIC DNA]</scope>
    <source>
        <strain evidence="3">dW9</strain>
    </source>
</reference>
<dbReference type="InterPro" id="IPR036291">
    <property type="entry name" value="NAD(P)-bd_dom_sf"/>
</dbReference>
<name>A0ABT4Q6Q9_9BACL</name>
<organism evidence="2 3">
    <name type="scientific">Paenibacillus gyeongsangnamensis</name>
    <dbReference type="NCBI Taxonomy" id="3388067"/>
    <lineage>
        <taxon>Bacteria</taxon>
        <taxon>Bacillati</taxon>
        <taxon>Bacillota</taxon>
        <taxon>Bacilli</taxon>
        <taxon>Bacillales</taxon>
        <taxon>Paenibacillaceae</taxon>
        <taxon>Paenibacillus</taxon>
    </lineage>
</organism>
<evidence type="ECO:0000313" key="3">
    <source>
        <dbReference type="Proteomes" id="UP001527882"/>
    </source>
</evidence>
<comment type="caution">
    <text evidence="2">The sequence shown here is derived from an EMBL/GenBank/DDBJ whole genome shotgun (WGS) entry which is preliminary data.</text>
</comment>
<dbReference type="CDD" id="cd05252">
    <property type="entry name" value="CDP_GD_SDR_e"/>
    <property type="match status" value="1"/>
</dbReference>
<evidence type="ECO:0000313" key="2">
    <source>
        <dbReference type="EMBL" id="MCZ8512561.1"/>
    </source>
</evidence>
<dbReference type="NCBIfam" id="TIGR02622">
    <property type="entry name" value="CDP_4_6_dhtase"/>
    <property type="match status" value="1"/>
</dbReference>
<protein>
    <submittedName>
        <fullName evidence="2">CDP-glucose 4,6-dehydratase</fullName>
        <ecNumber evidence="2">4.2.1.45</ecNumber>
    </submittedName>
</protein>
<dbReference type="GO" id="GO:0047733">
    <property type="term" value="F:CDP-glucose 4,6-dehydratase activity"/>
    <property type="evidence" value="ECO:0007669"/>
    <property type="project" value="UniProtKB-EC"/>
</dbReference>
<dbReference type="RefSeq" id="WP_269881011.1">
    <property type="nucleotide sequence ID" value="NZ_JAQAGZ010000005.1"/>
</dbReference>
<dbReference type="InterPro" id="IPR013445">
    <property type="entry name" value="CDP_4_6_deHydtase"/>
</dbReference>
<gene>
    <name evidence="2" type="primary">rfbG</name>
    <name evidence="2" type="ORF">O9H85_09055</name>
</gene>
<dbReference type="Proteomes" id="UP001527882">
    <property type="component" value="Unassembled WGS sequence"/>
</dbReference>
<accession>A0ABT4Q6Q9</accession>
<dbReference type="InterPro" id="IPR016040">
    <property type="entry name" value="NAD(P)-bd_dom"/>
</dbReference>
<dbReference type="PANTHER" id="PTHR43000">
    <property type="entry name" value="DTDP-D-GLUCOSE 4,6-DEHYDRATASE-RELATED"/>
    <property type="match status" value="1"/>
</dbReference>
<keyword evidence="3" id="KW-1185">Reference proteome</keyword>
<sequence length="367" mass="41973">MYFNDFYRNKKVLITGHTGFKGSWLAIWLKELGANVVGYALDPYTEKDNYVLAGLQNEMVDIRGDIKDLAKLESVFQQYKPEIVFHLAAQPLVRLSYESPRETFEDNVMGTVNVLECVRKSKSVKIVVNITSDKCYDNKEWIWGYKETDAMGGYDPYSASKGCSELVVNAYINSFFNPENYDSHQKAVVSVRAGNVIGGGDWSKDRIIPDCIRSIEKKTAIQVRSPYSVRPWQHVLEPLSGYLWLGAQLTNDPKKYIGNWNFGPTNDAIISVKEVVTKILENFPAGEWEDVSSPNQPHEARLLNLDCSKAHFILNWKPSMSVEKCIKLTCDWYKEYTNENVYQLCKKQINSYTSCAVERNIAWTFSK</sequence>
<feature type="domain" description="NAD(P)-binding" evidence="1">
    <location>
        <begin position="13"/>
        <end position="327"/>
    </location>
</feature>